<evidence type="ECO:0000256" key="1">
    <source>
        <dbReference type="PROSITE-ProRule" id="PRU00339"/>
    </source>
</evidence>
<evidence type="ECO:0008006" key="4">
    <source>
        <dbReference type="Google" id="ProtNLM"/>
    </source>
</evidence>
<dbReference type="InterPro" id="IPR011990">
    <property type="entry name" value="TPR-like_helical_dom_sf"/>
</dbReference>
<reference evidence="2 3" key="1">
    <citation type="submission" date="2015-05" db="EMBL/GenBank/DDBJ databases">
        <title>Draft genome sequence of Lampropedia sp. CT6, isolated from the microbial mat of a hot water spring, located at Manikaran, India.</title>
        <authorList>
            <person name="Tripathi C."/>
            <person name="Rani P."/>
            <person name="Mahato N.K."/>
            <person name="Lal R."/>
        </authorList>
    </citation>
    <scope>NUCLEOTIDE SEQUENCE [LARGE SCALE GENOMIC DNA]</scope>
    <source>
        <strain evidence="2 3">CT6</strain>
    </source>
</reference>
<dbReference type="STRING" id="1610491.AAV94_00600"/>
<keyword evidence="3" id="KW-1185">Reference proteome</keyword>
<gene>
    <name evidence="2" type="ORF">AAV94_00600</name>
</gene>
<dbReference type="AlphaFoldDB" id="A0A0U1Q3H5"/>
<keyword evidence="1" id="KW-0802">TPR repeat</keyword>
<sequence>MEEDLYEQIERLAEEGNAHLDGGRHAQALAAWRAALDLLPEDERLDGQAMWLHASMGEAYFLMENWPAAKDEFYDALNCSGGLDNPFVHYMLGKTLLRLSDSKGLDQLVQARMLDGDRIFEADKEEGAALLQLMRENGLA</sequence>
<comment type="caution">
    <text evidence="2">The sequence shown here is derived from an EMBL/GenBank/DDBJ whole genome shotgun (WGS) entry which is preliminary data.</text>
</comment>
<name>A0A0U1Q3H5_9BURK</name>
<accession>A0A0U1Q3H5</accession>
<dbReference type="SMART" id="SM00028">
    <property type="entry name" value="TPR"/>
    <property type="match status" value="2"/>
</dbReference>
<proteinExistence type="predicted"/>
<dbReference type="PROSITE" id="PS50005">
    <property type="entry name" value="TPR"/>
    <property type="match status" value="1"/>
</dbReference>
<dbReference type="Proteomes" id="UP000050580">
    <property type="component" value="Unassembled WGS sequence"/>
</dbReference>
<organism evidence="2 3">
    <name type="scientific">Lampropedia cohaerens</name>
    <dbReference type="NCBI Taxonomy" id="1610491"/>
    <lineage>
        <taxon>Bacteria</taxon>
        <taxon>Pseudomonadati</taxon>
        <taxon>Pseudomonadota</taxon>
        <taxon>Betaproteobacteria</taxon>
        <taxon>Burkholderiales</taxon>
        <taxon>Comamonadaceae</taxon>
        <taxon>Lampropedia</taxon>
    </lineage>
</organism>
<dbReference type="Gene3D" id="1.25.40.10">
    <property type="entry name" value="Tetratricopeptide repeat domain"/>
    <property type="match status" value="1"/>
</dbReference>
<evidence type="ECO:0000313" key="3">
    <source>
        <dbReference type="Proteomes" id="UP000050580"/>
    </source>
</evidence>
<protein>
    <recommendedName>
        <fullName evidence="4">Tetratricopeptide repeat protein</fullName>
    </recommendedName>
</protein>
<dbReference type="EMBL" id="LBNQ01000008">
    <property type="protein sequence ID" value="KKW69302.1"/>
    <property type="molecule type" value="Genomic_DNA"/>
</dbReference>
<evidence type="ECO:0000313" key="2">
    <source>
        <dbReference type="EMBL" id="KKW69302.1"/>
    </source>
</evidence>
<feature type="repeat" description="TPR" evidence="1">
    <location>
        <begin position="9"/>
        <end position="42"/>
    </location>
</feature>
<dbReference type="InterPro" id="IPR019734">
    <property type="entry name" value="TPR_rpt"/>
</dbReference>
<dbReference type="SUPFAM" id="SSF48452">
    <property type="entry name" value="TPR-like"/>
    <property type="match status" value="1"/>
</dbReference>